<dbReference type="Pfam" id="PF00528">
    <property type="entry name" value="BPD_transp_1"/>
    <property type="match status" value="1"/>
</dbReference>
<dbReference type="Gene3D" id="1.10.3720.10">
    <property type="entry name" value="MetI-like"/>
    <property type="match status" value="1"/>
</dbReference>
<feature type="transmembrane region" description="Helical" evidence="7">
    <location>
        <begin position="20"/>
        <end position="44"/>
    </location>
</feature>
<dbReference type="SUPFAM" id="SSF161098">
    <property type="entry name" value="MetI-like"/>
    <property type="match status" value="1"/>
</dbReference>
<comment type="caution">
    <text evidence="9">The sequence shown here is derived from an EMBL/GenBank/DDBJ whole genome shotgun (WGS) entry which is preliminary data.</text>
</comment>
<gene>
    <name evidence="9" type="ORF">BKA15_006041</name>
</gene>
<evidence type="ECO:0000256" key="2">
    <source>
        <dbReference type="ARBA" id="ARBA00022448"/>
    </source>
</evidence>
<dbReference type="RefSeq" id="WP_179757221.1">
    <property type="nucleotide sequence ID" value="NZ_JACCBU010000001.1"/>
</dbReference>
<comment type="similarity">
    <text evidence="7">Belongs to the binding-protein-dependent transport system permease family.</text>
</comment>
<dbReference type="InterPro" id="IPR000515">
    <property type="entry name" value="MetI-like"/>
</dbReference>
<accession>A0A7Y9IDA3</accession>
<dbReference type="PROSITE" id="PS50928">
    <property type="entry name" value="ABC_TM1"/>
    <property type="match status" value="1"/>
</dbReference>
<dbReference type="PANTHER" id="PTHR43386">
    <property type="entry name" value="OLIGOPEPTIDE TRANSPORT SYSTEM PERMEASE PROTEIN APPC"/>
    <property type="match status" value="1"/>
</dbReference>
<evidence type="ECO:0000256" key="4">
    <source>
        <dbReference type="ARBA" id="ARBA00022692"/>
    </source>
</evidence>
<evidence type="ECO:0000256" key="6">
    <source>
        <dbReference type="ARBA" id="ARBA00023136"/>
    </source>
</evidence>
<comment type="subcellular location">
    <subcellularLocation>
        <location evidence="1 7">Cell membrane</location>
        <topology evidence="1 7">Multi-pass membrane protein</topology>
    </subcellularLocation>
</comment>
<dbReference type="GO" id="GO:0005886">
    <property type="term" value="C:plasma membrane"/>
    <property type="evidence" value="ECO:0007669"/>
    <property type="project" value="UniProtKB-SubCell"/>
</dbReference>
<evidence type="ECO:0000256" key="7">
    <source>
        <dbReference type="RuleBase" id="RU363032"/>
    </source>
</evidence>
<evidence type="ECO:0000313" key="9">
    <source>
        <dbReference type="EMBL" id="NYE74712.1"/>
    </source>
</evidence>
<sequence>MTLRQAQGTVWRQVRSMTAWTRVCAGVLIIVVGAALLAGVVSPFDPDRTVLTSRNALPIFLDPTSAHLLGADGIGRDTLSRTLHGTRTSLLIAAVGLIVGSLVGLTLGLTAGFFGGVWDRLVMLAVNFQQSVPLTLLILVGLVMFGRGIGVLMIFIGLARWETYARVIRGLVLSAREQPFVDAARSYGAPPVRIILRHVLPNTVSYYIVLMVLSFPPVMLLESALSFIGIGVQPPTATLGQMIGEGRTYLATNPWSSMVPSAVLVLMAYCVHVIGEWLRSRVQVRFADR</sequence>
<keyword evidence="4 7" id="KW-0812">Transmembrane</keyword>
<protein>
    <submittedName>
        <fullName evidence="9">Peptide/nickel transport system permease protein</fullName>
    </submittedName>
</protein>
<feature type="transmembrane region" description="Helical" evidence="7">
    <location>
        <begin position="255"/>
        <end position="275"/>
    </location>
</feature>
<keyword evidence="5 7" id="KW-1133">Transmembrane helix</keyword>
<feature type="domain" description="ABC transmembrane type-1" evidence="8">
    <location>
        <begin position="86"/>
        <end position="275"/>
    </location>
</feature>
<dbReference type="InterPro" id="IPR050366">
    <property type="entry name" value="BP-dependent_transpt_permease"/>
</dbReference>
<organism evidence="9 10">
    <name type="scientific">Microlunatus parietis</name>
    <dbReference type="NCBI Taxonomy" id="682979"/>
    <lineage>
        <taxon>Bacteria</taxon>
        <taxon>Bacillati</taxon>
        <taxon>Actinomycetota</taxon>
        <taxon>Actinomycetes</taxon>
        <taxon>Propionibacteriales</taxon>
        <taxon>Propionibacteriaceae</taxon>
        <taxon>Microlunatus</taxon>
    </lineage>
</organism>
<feature type="transmembrane region" description="Helical" evidence="7">
    <location>
        <begin position="90"/>
        <end position="114"/>
    </location>
</feature>
<dbReference type="EMBL" id="JACCBU010000001">
    <property type="protein sequence ID" value="NYE74712.1"/>
    <property type="molecule type" value="Genomic_DNA"/>
</dbReference>
<dbReference type="GO" id="GO:0055085">
    <property type="term" value="P:transmembrane transport"/>
    <property type="evidence" value="ECO:0007669"/>
    <property type="project" value="InterPro"/>
</dbReference>
<keyword evidence="3" id="KW-1003">Cell membrane</keyword>
<feature type="transmembrane region" description="Helical" evidence="7">
    <location>
        <begin position="134"/>
        <end position="159"/>
    </location>
</feature>
<proteinExistence type="inferred from homology"/>
<dbReference type="AlphaFoldDB" id="A0A7Y9IDA3"/>
<evidence type="ECO:0000256" key="5">
    <source>
        <dbReference type="ARBA" id="ARBA00022989"/>
    </source>
</evidence>
<dbReference type="CDD" id="cd06261">
    <property type="entry name" value="TM_PBP2"/>
    <property type="match status" value="1"/>
</dbReference>
<keyword evidence="2 7" id="KW-0813">Transport</keyword>
<dbReference type="Proteomes" id="UP000569914">
    <property type="component" value="Unassembled WGS sequence"/>
</dbReference>
<name>A0A7Y9IDA3_9ACTN</name>
<dbReference type="InterPro" id="IPR035906">
    <property type="entry name" value="MetI-like_sf"/>
</dbReference>
<evidence type="ECO:0000256" key="3">
    <source>
        <dbReference type="ARBA" id="ARBA00022475"/>
    </source>
</evidence>
<dbReference type="PANTHER" id="PTHR43386:SF25">
    <property type="entry name" value="PEPTIDE ABC TRANSPORTER PERMEASE PROTEIN"/>
    <property type="match status" value="1"/>
</dbReference>
<keyword evidence="6 7" id="KW-0472">Membrane</keyword>
<evidence type="ECO:0000256" key="1">
    <source>
        <dbReference type="ARBA" id="ARBA00004651"/>
    </source>
</evidence>
<feature type="transmembrane region" description="Helical" evidence="7">
    <location>
        <begin position="206"/>
        <end position="232"/>
    </location>
</feature>
<reference evidence="9 10" key="1">
    <citation type="submission" date="2020-07" db="EMBL/GenBank/DDBJ databases">
        <title>Sequencing the genomes of 1000 actinobacteria strains.</title>
        <authorList>
            <person name="Klenk H.-P."/>
        </authorList>
    </citation>
    <scope>NUCLEOTIDE SEQUENCE [LARGE SCALE GENOMIC DNA]</scope>
    <source>
        <strain evidence="9 10">DSM 22083</strain>
    </source>
</reference>
<keyword evidence="10" id="KW-1185">Reference proteome</keyword>
<evidence type="ECO:0000259" key="8">
    <source>
        <dbReference type="PROSITE" id="PS50928"/>
    </source>
</evidence>
<evidence type="ECO:0000313" key="10">
    <source>
        <dbReference type="Proteomes" id="UP000569914"/>
    </source>
</evidence>